<accession>A0AAN8V4J5</accession>
<proteinExistence type="predicted"/>
<dbReference type="EMBL" id="JBAMMX010000016">
    <property type="protein sequence ID" value="KAK6924784.1"/>
    <property type="molecule type" value="Genomic_DNA"/>
</dbReference>
<keyword evidence="2" id="KW-1185">Reference proteome</keyword>
<evidence type="ECO:0000313" key="2">
    <source>
        <dbReference type="Proteomes" id="UP001370490"/>
    </source>
</evidence>
<comment type="caution">
    <text evidence="1">The sequence shown here is derived from an EMBL/GenBank/DDBJ whole genome shotgun (WGS) entry which is preliminary data.</text>
</comment>
<evidence type="ECO:0000313" key="1">
    <source>
        <dbReference type="EMBL" id="KAK6924784.1"/>
    </source>
</evidence>
<dbReference type="Proteomes" id="UP001370490">
    <property type="component" value="Unassembled WGS sequence"/>
</dbReference>
<organism evidence="1 2">
    <name type="scientific">Dillenia turbinata</name>
    <dbReference type="NCBI Taxonomy" id="194707"/>
    <lineage>
        <taxon>Eukaryota</taxon>
        <taxon>Viridiplantae</taxon>
        <taxon>Streptophyta</taxon>
        <taxon>Embryophyta</taxon>
        <taxon>Tracheophyta</taxon>
        <taxon>Spermatophyta</taxon>
        <taxon>Magnoliopsida</taxon>
        <taxon>eudicotyledons</taxon>
        <taxon>Gunneridae</taxon>
        <taxon>Pentapetalae</taxon>
        <taxon>Dilleniales</taxon>
        <taxon>Dilleniaceae</taxon>
        <taxon>Dillenia</taxon>
    </lineage>
</organism>
<gene>
    <name evidence="1" type="ORF">RJ641_009110</name>
</gene>
<reference evidence="1 2" key="1">
    <citation type="submission" date="2023-12" db="EMBL/GenBank/DDBJ databases">
        <title>A high-quality genome assembly for Dillenia turbinata (Dilleniales).</title>
        <authorList>
            <person name="Chanderbali A."/>
        </authorList>
    </citation>
    <scope>NUCLEOTIDE SEQUENCE [LARGE SCALE GENOMIC DNA]</scope>
    <source>
        <strain evidence="1">LSX21</strain>
        <tissue evidence="1">Leaf</tissue>
    </source>
</reference>
<name>A0AAN8V4J5_9MAGN</name>
<protein>
    <submittedName>
        <fullName evidence="1">Uncharacterized protein</fullName>
    </submittedName>
</protein>
<dbReference type="AlphaFoldDB" id="A0AAN8V4J5"/>
<sequence>MSYGVQSSHSHSAFDPDDISVGAYELKDSGGPTIIRDLQSKMNGAKPIWVQLCTKRWHQPHHLQHEHGVASGCSFMQRFCSNH</sequence>